<name>A0ABU7K3S4_9ACTN</name>
<organism evidence="2 3">
    <name type="scientific">Nocardiopsis codii</name>
    <dbReference type="NCBI Taxonomy" id="3065942"/>
    <lineage>
        <taxon>Bacteria</taxon>
        <taxon>Bacillati</taxon>
        <taxon>Actinomycetota</taxon>
        <taxon>Actinomycetes</taxon>
        <taxon>Streptosporangiales</taxon>
        <taxon>Nocardiopsidaceae</taxon>
        <taxon>Nocardiopsis</taxon>
    </lineage>
</organism>
<evidence type="ECO:0000313" key="3">
    <source>
        <dbReference type="Proteomes" id="UP001356095"/>
    </source>
</evidence>
<evidence type="ECO:0000313" key="2">
    <source>
        <dbReference type="EMBL" id="MEE2036896.1"/>
    </source>
</evidence>
<comment type="caution">
    <text evidence="2">The sequence shown here is derived from an EMBL/GenBank/DDBJ whole genome shotgun (WGS) entry which is preliminary data.</text>
</comment>
<gene>
    <name evidence="2" type="ORF">Q8791_06650</name>
</gene>
<dbReference type="Proteomes" id="UP001356095">
    <property type="component" value="Unassembled WGS sequence"/>
</dbReference>
<reference evidence="2 3" key="1">
    <citation type="submission" date="2023-08" db="EMBL/GenBank/DDBJ databases">
        <authorList>
            <person name="Girao M."/>
            <person name="Carvalho M.F."/>
        </authorList>
    </citation>
    <scope>NUCLEOTIDE SEQUENCE [LARGE SCALE GENOMIC DNA]</scope>
    <source>
        <strain evidence="2 3">CT-R113</strain>
    </source>
</reference>
<dbReference type="EMBL" id="JAUZMY010000005">
    <property type="protein sequence ID" value="MEE2036896.1"/>
    <property type="molecule type" value="Genomic_DNA"/>
</dbReference>
<evidence type="ECO:0000256" key="1">
    <source>
        <dbReference type="SAM" id="MobiDB-lite"/>
    </source>
</evidence>
<sequence>MGSTRRLWRSRELAETMELIGAEVDRAWSRVCAVWGAEPGSPQELDLARLVADGPDQFEWRVVDAALNRLTCGDCGARLGSGRRGCLPCDRADGFRYAAREVDRPGVPPGNEHAVRVAWAVASHPHRVRPRAVCGMELGLHLLHAGGLPTNEQAHAYRRMINQLSEAEVERVASLEELEALTACHRDRGGPAPGRRLTPRGSGTPPPAGAR</sequence>
<protein>
    <submittedName>
        <fullName evidence="2">Uncharacterized protein</fullName>
    </submittedName>
</protein>
<keyword evidence="3" id="KW-1185">Reference proteome</keyword>
<accession>A0ABU7K3S4</accession>
<proteinExistence type="predicted"/>
<dbReference type="RefSeq" id="WP_330090701.1">
    <property type="nucleotide sequence ID" value="NZ_JAUZMY010000005.1"/>
</dbReference>
<feature type="region of interest" description="Disordered" evidence="1">
    <location>
        <begin position="184"/>
        <end position="211"/>
    </location>
</feature>